<evidence type="ECO:0000313" key="1">
    <source>
        <dbReference type="EMBL" id="GFO07431.1"/>
    </source>
</evidence>
<organism evidence="1 2">
    <name type="scientific">Plakobranchus ocellatus</name>
    <dbReference type="NCBI Taxonomy" id="259542"/>
    <lineage>
        <taxon>Eukaryota</taxon>
        <taxon>Metazoa</taxon>
        <taxon>Spiralia</taxon>
        <taxon>Lophotrochozoa</taxon>
        <taxon>Mollusca</taxon>
        <taxon>Gastropoda</taxon>
        <taxon>Heterobranchia</taxon>
        <taxon>Euthyneura</taxon>
        <taxon>Panpulmonata</taxon>
        <taxon>Sacoglossa</taxon>
        <taxon>Placobranchoidea</taxon>
        <taxon>Plakobranchidae</taxon>
        <taxon>Plakobranchus</taxon>
    </lineage>
</organism>
<keyword evidence="2" id="KW-1185">Reference proteome</keyword>
<dbReference type="Proteomes" id="UP000735302">
    <property type="component" value="Unassembled WGS sequence"/>
</dbReference>
<protein>
    <recommendedName>
        <fullName evidence="3">Secreted protein</fullName>
    </recommendedName>
</protein>
<evidence type="ECO:0008006" key="3">
    <source>
        <dbReference type="Google" id="ProtNLM"/>
    </source>
</evidence>
<evidence type="ECO:0000313" key="2">
    <source>
        <dbReference type="Proteomes" id="UP000735302"/>
    </source>
</evidence>
<proteinExistence type="predicted"/>
<reference evidence="1 2" key="1">
    <citation type="journal article" date="2021" name="Elife">
        <title>Chloroplast acquisition without the gene transfer in kleptoplastic sea slugs, Plakobranchus ocellatus.</title>
        <authorList>
            <person name="Maeda T."/>
            <person name="Takahashi S."/>
            <person name="Yoshida T."/>
            <person name="Shimamura S."/>
            <person name="Takaki Y."/>
            <person name="Nagai Y."/>
            <person name="Toyoda A."/>
            <person name="Suzuki Y."/>
            <person name="Arimoto A."/>
            <person name="Ishii H."/>
            <person name="Satoh N."/>
            <person name="Nishiyama T."/>
            <person name="Hasebe M."/>
            <person name="Maruyama T."/>
            <person name="Minagawa J."/>
            <person name="Obokata J."/>
            <person name="Shigenobu S."/>
        </authorList>
    </citation>
    <scope>NUCLEOTIDE SEQUENCE [LARGE SCALE GENOMIC DNA]</scope>
</reference>
<name>A0AAV4AGL3_9GAST</name>
<dbReference type="EMBL" id="BLXT01003865">
    <property type="protein sequence ID" value="GFO07431.1"/>
    <property type="molecule type" value="Genomic_DNA"/>
</dbReference>
<accession>A0AAV4AGL3</accession>
<gene>
    <name evidence="1" type="ORF">PoB_003393600</name>
</gene>
<dbReference type="AlphaFoldDB" id="A0AAV4AGL3"/>
<comment type="caution">
    <text evidence="1">The sequence shown here is derived from an EMBL/GenBank/DDBJ whole genome shotgun (WGS) entry which is preliminary data.</text>
</comment>
<sequence length="136" mass="15663">MFYALGLGVGRLQRRHLDPGFVWFLCIFNRGTDDGAQTRDRRITADLTADSLFTVPPTPRTIMRLAFCLWKRERGQTTQSMPCILVHEKCQFQAGFQLMALGICAEFMHLKQLLQFRIFPQVSCTLCLSIEFSRTL</sequence>